<organism evidence="1 2">
    <name type="scientific">Trapa incisa</name>
    <dbReference type="NCBI Taxonomy" id="236973"/>
    <lineage>
        <taxon>Eukaryota</taxon>
        <taxon>Viridiplantae</taxon>
        <taxon>Streptophyta</taxon>
        <taxon>Embryophyta</taxon>
        <taxon>Tracheophyta</taxon>
        <taxon>Spermatophyta</taxon>
        <taxon>Magnoliopsida</taxon>
        <taxon>eudicotyledons</taxon>
        <taxon>Gunneridae</taxon>
        <taxon>Pentapetalae</taxon>
        <taxon>rosids</taxon>
        <taxon>malvids</taxon>
        <taxon>Myrtales</taxon>
        <taxon>Lythraceae</taxon>
        <taxon>Trapa</taxon>
    </lineage>
</organism>
<keyword evidence="2" id="KW-1185">Reference proteome</keyword>
<dbReference type="AlphaFoldDB" id="A0AAN7GL91"/>
<evidence type="ECO:0000313" key="1">
    <source>
        <dbReference type="EMBL" id="KAK4743944.1"/>
    </source>
</evidence>
<name>A0AAN7GL91_9MYRT</name>
<protein>
    <submittedName>
        <fullName evidence="1">Uncharacterized protein</fullName>
    </submittedName>
</protein>
<proteinExistence type="predicted"/>
<accession>A0AAN7GL91</accession>
<evidence type="ECO:0000313" key="2">
    <source>
        <dbReference type="Proteomes" id="UP001345219"/>
    </source>
</evidence>
<dbReference type="Proteomes" id="UP001345219">
    <property type="component" value="Chromosome 9"/>
</dbReference>
<gene>
    <name evidence="1" type="ORF">SAY87_010256</name>
</gene>
<dbReference type="EMBL" id="JAXIOK010000022">
    <property type="protein sequence ID" value="KAK4743944.1"/>
    <property type="molecule type" value="Genomic_DNA"/>
</dbReference>
<comment type="caution">
    <text evidence="1">The sequence shown here is derived from an EMBL/GenBank/DDBJ whole genome shotgun (WGS) entry which is preliminary data.</text>
</comment>
<sequence length="70" mass="7620">MATEDPPSSIVGSPSSLSLNIKSHQVTGHMSLVAFPFVAHLKAALILRNVFEFPQLYHTSTSDEIIDVLL</sequence>
<reference evidence="1 2" key="1">
    <citation type="journal article" date="2023" name="Hortic Res">
        <title>Pangenome of water caltrop reveals structural variations and asymmetric subgenome divergence after allopolyploidization.</title>
        <authorList>
            <person name="Zhang X."/>
            <person name="Chen Y."/>
            <person name="Wang L."/>
            <person name="Yuan Y."/>
            <person name="Fang M."/>
            <person name="Shi L."/>
            <person name="Lu R."/>
            <person name="Comes H.P."/>
            <person name="Ma Y."/>
            <person name="Chen Y."/>
            <person name="Huang G."/>
            <person name="Zhou Y."/>
            <person name="Zheng Z."/>
            <person name="Qiu Y."/>
        </authorList>
    </citation>
    <scope>NUCLEOTIDE SEQUENCE [LARGE SCALE GENOMIC DNA]</scope>
    <source>
        <tissue evidence="1">Roots</tissue>
    </source>
</reference>